<feature type="transmembrane region" description="Helical" evidence="1">
    <location>
        <begin position="73"/>
        <end position="100"/>
    </location>
</feature>
<dbReference type="Pfam" id="PF04186">
    <property type="entry name" value="FxsA"/>
    <property type="match status" value="1"/>
</dbReference>
<dbReference type="EMBL" id="LQPQ01000260">
    <property type="protein sequence ID" value="ORW55513.1"/>
    <property type="molecule type" value="Genomic_DNA"/>
</dbReference>
<name>A0A1X2AVU7_9MYCO</name>
<keyword evidence="3" id="KW-1185">Reference proteome</keyword>
<feature type="transmembrane region" description="Helical" evidence="1">
    <location>
        <begin position="6"/>
        <end position="24"/>
    </location>
</feature>
<dbReference type="Proteomes" id="UP000193087">
    <property type="component" value="Unassembled WGS sequence"/>
</dbReference>
<dbReference type="STRING" id="486698.AWC22_07540"/>
<dbReference type="OrthoDB" id="4641426at2"/>
<organism evidence="2 3">
    <name type="scientific">Mycobacterium riyadhense</name>
    <dbReference type="NCBI Taxonomy" id="486698"/>
    <lineage>
        <taxon>Bacteria</taxon>
        <taxon>Bacillati</taxon>
        <taxon>Actinomycetota</taxon>
        <taxon>Actinomycetes</taxon>
        <taxon>Mycobacteriales</taxon>
        <taxon>Mycobacteriaceae</taxon>
        <taxon>Mycobacterium</taxon>
    </lineage>
</organism>
<keyword evidence="1" id="KW-0472">Membrane</keyword>
<reference evidence="2 3" key="1">
    <citation type="submission" date="2016-01" db="EMBL/GenBank/DDBJ databases">
        <title>The new phylogeny of the genus Mycobacterium.</title>
        <authorList>
            <person name="Tarcisio F."/>
            <person name="Conor M."/>
            <person name="Antonella G."/>
            <person name="Elisabetta G."/>
            <person name="Giulia F.S."/>
            <person name="Sara T."/>
            <person name="Anna F."/>
            <person name="Clotilde B."/>
            <person name="Roberto B."/>
            <person name="Veronica D.S."/>
            <person name="Fabio R."/>
            <person name="Monica P."/>
            <person name="Olivier J."/>
            <person name="Enrico T."/>
            <person name="Nicola S."/>
        </authorList>
    </citation>
    <scope>NUCLEOTIDE SEQUENCE [LARGE SCALE GENOMIC DNA]</scope>
    <source>
        <strain evidence="2 3">DSM 45176</strain>
    </source>
</reference>
<accession>A0A1X2AVU7</accession>
<dbReference type="GO" id="GO:0016020">
    <property type="term" value="C:membrane"/>
    <property type="evidence" value="ECO:0007669"/>
    <property type="project" value="InterPro"/>
</dbReference>
<keyword evidence="1" id="KW-0812">Transmembrane</keyword>
<proteinExistence type="predicted"/>
<dbReference type="AlphaFoldDB" id="A0A1X2AVU7"/>
<dbReference type="RefSeq" id="WP_085253529.1">
    <property type="nucleotide sequence ID" value="NZ_CAJMWJ010000001.1"/>
</dbReference>
<comment type="caution">
    <text evidence="2">The sequence shown here is derived from an EMBL/GenBank/DDBJ whole genome shotgun (WGS) entry which is preliminary data.</text>
</comment>
<keyword evidence="1" id="KW-1133">Transmembrane helix</keyword>
<feature type="transmembrane region" description="Helical" evidence="1">
    <location>
        <begin position="31"/>
        <end position="53"/>
    </location>
</feature>
<protein>
    <submittedName>
        <fullName evidence="2">Exclusion suppressor FxsA</fullName>
    </submittedName>
</protein>
<evidence type="ECO:0000313" key="3">
    <source>
        <dbReference type="Proteomes" id="UP000193087"/>
    </source>
</evidence>
<dbReference type="GeneID" id="93495114"/>
<dbReference type="NCBIfam" id="NF008528">
    <property type="entry name" value="PRK11463.1-2"/>
    <property type="match status" value="1"/>
</dbReference>
<evidence type="ECO:0000313" key="2">
    <source>
        <dbReference type="EMBL" id="ORW55513.1"/>
    </source>
</evidence>
<gene>
    <name evidence="2" type="ORF">AWC22_07540</name>
</gene>
<evidence type="ECO:0000256" key="1">
    <source>
        <dbReference type="SAM" id="Phobius"/>
    </source>
</evidence>
<dbReference type="PANTHER" id="PTHR35335:SF1">
    <property type="entry name" value="UPF0716 PROTEIN FXSA"/>
    <property type="match status" value="1"/>
</dbReference>
<sequence>MVSRLLLGYAVVELMAVVGLASAIGLGWTLLVLLATFVLGLVVWAPMGGLQLGRQVMQLRSGLKDPRTALSDGALVAMATGLVLVPGLVTTTLGLLLLLVPPIRAVARPGLTALVGRGLAQRVPLIDVTVGDEHQDHHRQDFIDGEVIDVQEGWVGEPPVLPPSSDFR</sequence>
<dbReference type="PANTHER" id="PTHR35335">
    <property type="entry name" value="UPF0716 PROTEIN FXSA"/>
    <property type="match status" value="1"/>
</dbReference>
<dbReference type="InterPro" id="IPR007313">
    <property type="entry name" value="FxsA"/>
</dbReference>